<dbReference type="PROSITE" id="PS01124">
    <property type="entry name" value="HTH_ARAC_FAMILY_2"/>
    <property type="match status" value="1"/>
</dbReference>
<keyword evidence="6" id="KW-1185">Reference proteome</keyword>
<dbReference type="InterPro" id="IPR037923">
    <property type="entry name" value="HTH-like"/>
</dbReference>
<dbReference type="SMART" id="SM00342">
    <property type="entry name" value="HTH_ARAC"/>
    <property type="match status" value="1"/>
</dbReference>
<evidence type="ECO:0000313" key="6">
    <source>
        <dbReference type="Proteomes" id="UP000184420"/>
    </source>
</evidence>
<dbReference type="Gene3D" id="1.10.10.60">
    <property type="entry name" value="Homeodomain-like"/>
    <property type="match status" value="2"/>
</dbReference>
<evidence type="ECO:0000256" key="2">
    <source>
        <dbReference type="ARBA" id="ARBA00023125"/>
    </source>
</evidence>
<dbReference type="SUPFAM" id="SSF46689">
    <property type="entry name" value="Homeodomain-like"/>
    <property type="match status" value="2"/>
</dbReference>
<feature type="domain" description="HTH araC/xylS-type" evidence="4">
    <location>
        <begin position="185"/>
        <end position="283"/>
    </location>
</feature>
<dbReference type="InterPro" id="IPR018062">
    <property type="entry name" value="HTH_AraC-typ_CS"/>
</dbReference>
<dbReference type="PANTHER" id="PTHR43280:SF28">
    <property type="entry name" value="HTH-TYPE TRANSCRIPTIONAL ACTIVATOR RHAS"/>
    <property type="match status" value="1"/>
</dbReference>
<evidence type="ECO:0000313" key="5">
    <source>
        <dbReference type="EMBL" id="SHM49540.1"/>
    </source>
</evidence>
<dbReference type="STRING" id="1419482.SAMN05444266_108273"/>
<dbReference type="InterPro" id="IPR003313">
    <property type="entry name" value="AraC-bd"/>
</dbReference>
<keyword evidence="3" id="KW-0804">Transcription</keyword>
<dbReference type="EMBL" id="FRBL01000008">
    <property type="protein sequence ID" value="SHM49540.1"/>
    <property type="molecule type" value="Genomic_DNA"/>
</dbReference>
<evidence type="ECO:0000259" key="4">
    <source>
        <dbReference type="PROSITE" id="PS01124"/>
    </source>
</evidence>
<dbReference type="PANTHER" id="PTHR43280">
    <property type="entry name" value="ARAC-FAMILY TRANSCRIPTIONAL REGULATOR"/>
    <property type="match status" value="1"/>
</dbReference>
<keyword evidence="1" id="KW-0805">Transcription regulation</keyword>
<organism evidence="5 6">
    <name type="scientific">Chitinophaga jiangningensis</name>
    <dbReference type="NCBI Taxonomy" id="1419482"/>
    <lineage>
        <taxon>Bacteria</taxon>
        <taxon>Pseudomonadati</taxon>
        <taxon>Bacteroidota</taxon>
        <taxon>Chitinophagia</taxon>
        <taxon>Chitinophagales</taxon>
        <taxon>Chitinophagaceae</taxon>
        <taxon>Chitinophaga</taxon>
    </lineage>
</organism>
<keyword evidence="2" id="KW-0238">DNA-binding</keyword>
<dbReference type="GO" id="GO:0043565">
    <property type="term" value="F:sequence-specific DNA binding"/>
    <property type="evidence" value="ECO:0007669"/>
    <property type="project" value="InterPro"/>
</dbReference>
<dbReference type="Pfam" id="PF02311">
    <property type="entry name" value="AraC_binding"/>
    <property type="match status" value="1"/>
</dbReference>
<dbReference type="RefSeq" id="WP_073085212.1">
    <property type="nucleotide sequence ID" value="NZ_FRBL01000008.1"/>
</dbReference>
<dbReference type="OrthoDB" id="1007602at2"/>
<dbReference type="Pfam" id="PF12833">
    <property type="entry name" value="HTH_18"/>
    <property type="match status" value="1"/>
</dbReference>
<dbReference type="Proteomes" id="UP000184420">
    <property type="component" value="Unassembled WGS sequence"/>
</dbReference>
<dbReference type="SUPFAM" id="SSF51215">
    <property type="entry name" value="Regulatory protein AraC"/>
    <property type="match status" value="1"/>
</dbReference>
<dbReference type="InterPro" id="IPR018060">
    <property type="entry name" value="HTH_AraC"/>
</dbReference>
<sequence>MNQVAAQPKFILLNVGRAVHQADWNWRNISSPFIRLHFVESGTAQLIHDNATYDLKKNHLYLTPAYTNHGYKCEGPLTLYYIHIYEEADSQASLFELLDFPVELKADPLVVQLIRRLAAINPGRGLQQFDPWAYDNMSTLVKNIAIQKSMPTGYDMEVQGIIHQLLSRFLLHASDKKNNIDQRILQSLQYIRTNLHQPISLETLAATCFLTKDHFIRLFKQHIGCTPGKYIQEKKIEKAQRIMMTQDVTIKDLAYSLGFENNSYFNRFFRKMTGENPGSRKKKIRSIAGDGNA</sequence>
<name>A0A1M7J8Y4_9BACT</name>
<dbReference type="AlphaFoldDB" id="A0A1M7J8Y4"/>
<proteinExistence type="predicted"/>
<evidence type="ECO:0000256" key="3">
    <source>
        <dbReference type="ARBA" id="ARBA00023163"/>
    </source>
</evidence>
<accession>A0A1M7J8Y4</accession>
<dbReference type="GO" id="GO:0003700">
    <property type="term" value="F:DNA-binding transcription factor activity"/>
    <property type="evidence" value="ECO:0007669"/>
    <property type="project" value="InterPro"/>
</dbReference>
<dbReference type="PROSITE" id="PS00041">
    <property type="entry name" value="HTH_ARAC_FAMILY_1"/>
    <property type="match status" value="1"/>
</dbReference>
<reference evidence="5 6" key="1">
    <citation type="submission" date="2016-11" db="EMBL/GenBank/DDBJ databases">
        <authorList>
            <person name="Jaros S."/>
            <person name="Januszkiewicz K."/>
            <person name="Wedrychowicz H."/>
        </authorList>
    </citation>
    <scope>NUCLEOTIDE SEQUENCE [LARGE SCALE GENOMIC DNA]</scope>
    <source>
        <strain evidence="5 6">DSM 27406</strain>
    </source>
</reference>
<dbReference type="InterPro" id="IPR009057">
    <property type="entry name" value="Homeodomain-like_sf"/>
</dbReference>
<protein>
    <submittedName>
        <fullName evidence="5">Transcriptional regulator, AraC family</fullName>
    </submittedName>
</protein>
<gene>
    <name evidence="5" type="ORF">SAMN05444266_108273</name>
</gene>
<evidence type="ECO:0000256" key="1">
    <source>
        <dbReference type="ARBA" id="ARBA00023015"/>
    </source>
</evidence>